<feature type="compositionally biased region" description="Basic and acidic residues" evidence="1">
    <location>
        <begin position="201"/>
        <end position="224"/>
    </location>
</feature>
<keyword evidence="2" id="KW-1133">Transmembrane helix</keyword>
<evidence type="ECO:0000313" key="3">
    <source>
        <dbReference type="EMBL" id="TLG72717.1"/>
    </source>
</evidence>
<reference evidence="3 4" key="1">
    <citation type="submission" date="2019-05" db="EMBL/GenBank/DDBJ databases">
        <title>Culicoidintestinum kansasii gen. nov., sp. nov. from the gastrointestinal tract of the biting midge, Culicoides sonorensis.</title>
        <authorList>
            <person name="Neupane S."/>
            <person name="Ghosh A."/>
            <person name="Gunther S."/>
            <person name="Martin K."/>
            <person name="Zurek L."/>
        </authorList>
    </citation>
    <scope>NUCLEOTIDE SEQUENCE [LARGE SCALE GENOMIC DNA]</scope>
    <source>
        <strain evidence="3 4">CS-1</strain>
    </source>
</reference>
<sequence length="494" mass="55235">MAEDKKAADTKESVAKTESTAKETVENKESKKTSTSTKKTTKKTTTKKPAQKKATKSDATKKAKAPGKAATKKTKADEPEKVVDITEKTDEQVTDAKGVVTTTEAAETKPAAKEAVGTSAKAEVKESSAEQKQTTDEIEPSAVAVFFATTGKKAKELAATTSNKTKELAANAKNKYKQFQDERAAKKAAEAQTTGNTVEKPVTEAKAVTEAEKKKEDKTDKPVNEKVSLKKATAMEDTGMGKVDSKITLDEKDPIIVRSNYFLYAIRIVILVIVLYFVAIALSFFPQDLLAAAEEKMPSYYGLAMMAHNLVMFAIVLVIISQIVAMFNTIKVYKNHIVIKKYFFWERHFNIKEVQDIRWIKRVYYAGFLIPIRNYYEVVIINQDKKYHLLGMRYVGLQNALSAFDDAWLEYKMTRALNKIADNKQLSFADALTVTERGINCEGTLILWSEVARVEVVKSEVLVEVKNQNIIYRNFIDKVRDVSLLIMLADYFTA</sequence>
<feature type="transmembrane region" description="Helical" evidence="2">
    <location>
        <begin position="261"/>
        <end position="285"/>
    </location>
</feature>
<comment type="caution">
    <text evidence="3">The sequence shown here is derived from an EMBL/GenBank/DDBJ whole genome shotgun (WGS) entry which is preliminary data.</text>
</comment>
<dbReference type="RefSeq" id="WP_138191328.1">
    <property type="nucleotide sequence ID" value="NZ_VBWP01000007.1"/>
</dbReference>
<proteinExistence type="predicted"/>
<keyword evidence="2" id="KW-0812">Transmembrane</keyword>
<dbReference type="AlphaFoldDB" id="A0A5R8QA31"/>
<dbReference type="Proteomes" id="UP000306912">
    <property type="component" value="Unassembled WGS sequence"/>
</dbReference>
<feature type="compositionally biased region" description="Basic and acidic residues" evidence="1">
    <location>
        <begin position="122"/>
        <end position="135"/>
    </location>
</feature>
<protein>
    <submittedName>
        <fullName evidence="3">Uncharacterized protein</fullName>
    </submittedName>
</protein>
<evidence type="ECO:0000313" key="4">
    <source>
        <dbReference type="Proteomes" id="UP000306912"/>
    </source>
</evidence>
<feature type="compositionally biased region" description="Basic residues" evidence="1">
    <location>
        <begin position="62"/>
        <end position="73"/>
    </location>
</feature>
<evidence type="ECO:0000256" key="1">
    <source>
        <dbReference type="SAM" id="MobiDB-lite"/>
    </source>
</evidence>
<dbReference type="InParanoid" id="A0A5R8QA31"/>
<feature type="region of interest" description="Disordered" evidence="1">
    <location>
        <begin position="187"/>
        <end position="224"/>
    </location>
</feature>
<keyword evidence="4" id="KW-1185">Reference proteome</keyword>
<evidence type="ECO:0000256" key="2">
    <source>
        <dbReference type="SAM" id="Phobius"/>
    </source>
</evidence>
<feature type="compositionally biased region" description="Low complexity" evidence="1">
    <location>
        <begin position="96"/>
        <end position="105"/>
    </location>
</feature>
<feature type="compositionally biased region" description="Basic and acidic residues" evidence="1">
    <location>
        <begin position="1"/>
        <end position="32"/>
    </location>
</feature>
<feature type="compositionally biased region" description="Basic and acidic residues" evidence="1">
    <location>
        <begin position="74"/>
        <end position="91"/>
    </location>
</feature>
<name>A0A5R8QA31_9FIRM</name>
<feature type="region of interest" description="Disordered" evidence="1">
    <location>
        <begin position="1"/>
        <end position="136"/>
    </location>
</feature>
<gene>
    <name evidence="3" type="ORF">FEZ08_08415</name>
</gene>
<dbReference type="Pfam" id="PF20226">
    <property type="entry name" value="DUF6585"/>
    <property type="match status" value="1"/>
</dbReference>
<keyword evidence="2" id="KW-0472">Membrane</keyword>
<feature type="compositionally biased region" description="Basic residues" evidence="1">
    <location>
        <begin position="39"/>
        <end position="54"/>
    </location>
</feature>
<dbReference type="EMBL" id="VBWP01000007">
    <property type="protein sequence ID" value="TLG72717.1"/>
    <property type="molecule type" value="Genomic_DNA"/>
</dbReference>
<organism evidence="3 4">
    <name type="scientific">Culicoidibacter larvae</name>
    <dbReference type="NCBI Taxonomy" id="2579976"/>
    <lineage>
        <taxon>Bacteria</taxon>
        <taxon>Bacillati</taxon>
        <taxon>Bacillota</taxon>
        <taxon>Culicoidibacteria</taxon>
        <taxon>Culicoidibacterales</taxon>
        <taxon>Culicoidibacteraceae</taxon>
        <taxon>Culicoidibacter</taxon>
    </lineage>
</organism>
<dbReference type="InterPro" id="IPR046492">
    <property type="entry name" value="DUF6585"/>
</dbReference>
<accession>A0A5R8QA31</accession>
<feature type="transmembrane region" description="Helical" evidence="2">
    <location>
        <begin position="305"/>
        <end position="327"/>
    </location>
</feature>